<feature type="compositionally biased region" description="Polar residues" evidence="5">
    <location>
        <begin position="360"/>
        <end position="373"/>
    </location>
</feature>
<feature type="compositionally biased region" description="Basic and acidic residues" evidence="5">
    <location>
        <begin position="491"/>
        <end position="543"/>
    </location>
</feature>
<feature type="compositionally biased region" description="Basic and acidic residues" evidence="5">
    <location>
        <begin position="206"/>
        <end position="219"/>
    </location>
</feature>
<evidence type="ECO:0000313" key="8">
    <source>
        <dbReference type="EMBL" id="VDL13931.1"/>
    </source>
</evidence>
<evidence type="ECO:0000259" key="6">
    <source>
        <dbReference type="PROSITE" id="PS50102"/>
    </source>
</evidence>
<feature type="compositionally biased region" description="Basic residues" evidence="5">
    <location>
        <begin position="382"/>
        <end position="394"/>
    </location>
</feature>
<reference evidence="8 9" key="2">
    <citation type="submission" date="2018-11" db="EMBL/GenBank/DDBJ databases">
        <authorList>
            <consortium name="Pathogen Informatics"/>
        </authorList>
    </citation>
    <scope>NUCLEOTIDE SEQUENCE [LARGE SCALE GENOMIC DNA]</scope>
</reference>
<evidence type="ECO:0000256" key="5">
    <source>
        <dbReference type="SAM" id="MobiDB-lite"/>
    </source>
</evidence>
<dbReference type="PANTHER" id="PTHR15683:SF8">
    <property type="entry name" value="SCAFFOLD ATTACHMENT FACTOR B, ISOFORM B"/>
    <property type="match status" value="1"/>
</dbReference>
<dbReference type="InterPro" id="IPR003034">
    <property type="entry name" value="SAP_dom"/>
</dbReference>
<proteinExistence type="predicted"/>
<dbReference type="CDD" id="cd12417">
    <property type="entry name" value="RRM_SAFB_like"/>
    <property type="match status" value="1"/>
</dbReference>
<evidence type="ECO:0000256" key="2">
    <source>
        <dbReference type="ARBA" id="ARBA00022884"/>
    </source>
</evidence>
<dbReference type="AlphaFoldDB" id="A0A0R3S7X0"/>
<dbReference type="GO" id="GO:0005634">
    <property type="term" value="C:nucleus"/>
    <property type="evidence" value="ECO:0007669"/>
    <property type="project" value="UniProtKB-SubCell"/>
</dbReference>
<feature type="region of interest" description="Disordered" evidence="5">
    <location>
        <begin position="614"/>
        <end position="656"/>
    </location>
</feature>
<dbReference type="EMBL" id="UYSG01000018">
    <property type="protein sequence ID" value="VDL13931.1"/>
    <property type="molecule type" value="Genomic_DNA"/>
</dbReference>
<feature type="compositionally biased region" description="Polar residues" evidence="5">
    <location>
        <begin position="324"/>
        <end position="340"/>
    </location>
</feature>
<dbReference type="InterPro" id="IPR012677">
    <property type="entry name" value="Nucleotide-bd_a/b_plait_sf"/>
</dbReference>
<dbReference type="InterPro" id="IPR051738">
    <property type="entry name" value="SAF_Modulators"/>
</dbReference>
<dbReference type="PROSITE" id="PS50102">
    <property type="entry name" value="RRM"/>
    <property type="match status" value="1"/>
</dbReference>
<dbReference type="SUPFAM" id="SSF54928">
    <property type="entry name" value="RNA-binding domain, RBD"/>
    <property type="match status" value="1"/>
</dbReference>
<name>A0A0R3S7X0_HYMDI</name>
<feature type="compositionally biased region" description="Basic and acidic residues" evidence="5">
    <location>
        <begin position="808"/>
        <end position="820"/>
    </location>
</feature>
<keyword evidence="3" id="KW-0539">Nucleus</keyword>
<dbReference type="SMART" id="SM00513">
    <property type="entry name" value="SAP"/>
    <property type="match status" value="1"/>
</dbReference>
<dbReference type="InterPro" id="IPR000504">
    <property type="entry name" value="RRM_dom"/>
</dbReference>
<dbReference type="PROSITE" id="PS50800">
    <property type="entry name" value="SAP"/>
    <property type="match status" value="1"/>
</dbReference>
<dbReference type="GO" id="GO:0006357">
    <property type="term" value="P:regulation of transcription by RNA polymerase II"/>
    <property type="evidence" value="ECO:0007669"/>
    <property type="project" value="TreeGrafter"/>
</dbReference>
<feature type="region of interest" description="Disordered" evidence="5">
    <location>
        <begin position="148"/>
        <end position="220"/>
    </location>
</feature>
<dbReference type="Pfam" id="PF02037">
    <property type="entry name" value="SAP"/>
    <property type="match status" value="1"/>
</dbReference>
<feature type="compositionally biased region" description="Basic residues" evidence="5">
    <location>
        <begin position="426"/>
        <end position="442"/>
    </location>
</feature>
<feature type="compositionally biased region" description="Polar residues" evidence="5">
    <location>
        <begin position="787"/>
        <end position="805"/>
    </location>
</feature>
<comment type="subcellular location">
    <subcellularLocation>
        <location evidence="1">Nucleus</location>
    </subcellularLocation>
</comment>
<dbReference type="InterPro" id="IPR035979">
    <property type="entry name" value="RBD_domain_sf"/>
</dbReference>
<dbReference type="GO" id="GO:0003723">
    <property type="term" value="F:RNA binding"/>
    <property type="evidence" value="ECO:0007669"/>
    <property type="project" value="UniProtKB-UniRule"/>
</dbReference>
<feature type="compositionally biased region" description="Low complexity" evidence="5">
    <location>
        <begin position="845"/>
        <end position="856"/>
    </location>
</feature>
<dbReference type="InterPro" id="IPR036361">
    <property type="entry name" value="SAP_dom_sf"/>
</dbReference>
<feature type="compositionally biased region" description="Basic and acidic residues" evidence="5">
    <location>
        <begin position="169"/>
        <end position="193"/>
    </location>
</feature>
<feature type="compositionally biased region" description="Basic and acidic residues" evidence="5">
    <location>
        <begin position="749"/>
        <end position="760"/>
    </location>
</feature>
<evidence type="ECO:0000256" key="3">
    <source>
        <dbReference type="ARBA" id="ARBA00023242"/>
    </source>
</evidence>
<evidence type="ECO:0000256" key="4">
    <source>
        <dbReference type="PROSITE-ProRule" id="PRU00176"/>
    </source>
</evidence>
<dbReference type="Proteomes" id="UP000274504">
    <property type="component" value="Unassembled WGS sequence"/>
</dbReference>
<feature type="compositionally biased region" description="Basic residues" evidence="5">
    <location>
        <begin position="705"/>
        <end position="723"/>
    </location>
</feature>
<sequence length="889" mass="101645">MSQRLLGDLKVVELRRELAKRGADKSGMKPVLMERLREIILKEGRDPLTYDFSKPDEVETMLIMEDSDAKSETPVDDVLIEEINASDNNVTNFQETTDNEEKIESHLTAVSEGSIGIPEPLELEDKTKEDAVDQIEDTTTFVVGVGETENDLDYDIEEPQTLSSTQVKDSTEEQKPKDEELKESIKSTQEDSVKLQSTSINSSQTEEPKSQDKSADRSPSRNITIANILTFLRVSNLKPTTKAAELKQHFSVYGNVISGKILVSKRRPGGCVGFLTLATPEDASMCIKKLDGTEYNGRTIKVEKTEQIPNAPQKKPLALEKNRLSTTPGNQTAVNSMVSSKSRRHYLGGKRPDSTRHAKPTSSVKKPPISSTQRSRREIIKPTRHSKEHAKKPAVHTTTLAKSQLKRTLQKAHDIASSKTKDSRSRPRPKSPIRKRSRKLVPKPRTSREEERSRAKALPRLRESYREPSPKSSCYRSPRRRTPPLHPSRVRYMEQEPPTHYEEHVRRSYPERESLRESHSSRPRREEFYDELRYDDGYYRREPGYSYSPGEELSSRHYPSKPPPPVVYRRREEEIPVRYSMGEHRGRSRYHEDDDRYDSSMRYERSRDYESLYHNDQYLSPPVVESRSYGSNSRRYGSYSRSSRDDRPSSSGRRHDNLDISWQMLCTLLLIDMKKLPSCECHFKLKGRSSHSSSRRRLGSEMRSPLRRPRSPRRSRSPLRHRPPRDLNESRSPVRYSRRLSPPPPAMERSQRSRNDDYAHRPAPPPPQHQQMSSSSAYLYSRRSGGNDRSSYSNMMPSVTESIPPQNEPRRTEKVFDYGHKPTPKYDWNDATQSRSRGGAGYESTTAGGFAANGTADVNRGGVGRSGGVADYGASRWSLMGNPPRPPRY</sequence>
<evidence type="ECO:0000259" key="7">
    <source>
        <dbReference type="PROSITE" id="PS50800"/>
    </source>
</evidence>
<dbReference type="PANTHER" id="PTHR15683">
    <property type="entry name" value="SCAFFOLD ATTACHMENT FACTOR B-RELATED"/>
    <property type="match status" value="1"/>
</dbReference>
<feature type="compositionally biased region" description="Basic and acidic residues" evidence="5">
    <location>
        <begin position="446"/>
        <end position="469"/>
    </location>
</feature>
<reference evidence="10" key="1">
    <citation type="submission" date="2017-02" db="UniProtKB">
        <authorList>
            <consortium name="WormBaseParasite"/>
        </authorList>
    </citation>
    <scope>IDENTIFICATION</scope>
</reference>
<dbReference type="SMART" id="SM00360">
    <property type="entry name" value="RRM"/>
    <property type="match status" value="1"/>
</dbReference>
<feature type="compositionally biased region" description="Basic and acidic residues" evidence="5">
    <location>
        <begin position="411"/>
        <end position="425"/>
    </location>
</feature>
<dbReference type="STRING" id="6216.A0A0R3S7X0"/>
<evidence type="ECO:0000313" key="10">
    <source>
        <dbReference type="WBParaSite" id="HDID_0000018001-mRNA-1"/>
    </source>
</evidence>
<accession>A0A0R3S7X0</accession>
<feature type="compositionally biased region" description="Basic residues" evidence="5">
    <location>
        <begin position="686"/>
        <end position="697"/>
    </location>
</feature>
<dbReference type="GO" id="GO:0043565">
    <property type="term" value="F:sequence-specific DNA binding"/>
    <property type="evidence" value="ECO:0007669"/>
    <property type="project" value="TreeGrafter"/>
</dbReference>
<dbReference type="OrthoDB" id="79455at2759"/>
<protein>
    <submittedName>
        <fullName evidence="10">SAFB-like transcription modulator</fullName>
    </submittedName>
</protein>
<feature type="compositionally biased region" description="Low complexity" evidence="5">
    <location>
        <begin position="626"/>
        <end position="641"/>
    </location>
</feature>
<organism evidence="10">
    <name type="scientific">Hymenolepis diminuta</name>
    <name type="common">Rat tapeworm</name>
    <dbReference type="NCBI Taxonomy" id="6216"/>
    <lineage>
        <taxon>Eukaryota</taxon>
        <taxon>Metazoa</taxon>
        <taxon>Spiralia</taxon>
        <taxon>Lophotrochozoa</taxon>
        <taxon>Platyhelminthes</taxon>
        <taxon>Cestoda</taxon>
        <taxon>Eucestoda</taxon>
        <taxon>Cyclophyllidea</taxon>
        <taxon>Hymenolepididae</taxon>
        <taxon>Hymenolepis</taxon>
    </lineage>
</organism>
<feature type="domain" description="SAP" evidence="7">
    <location>
        <begin position="6"/>
        <end position="40"/>
    </location>
</feature>
<feature type="region of interest" description="Disordered" evidence="5">
    <location>
        <begin position="308"/>
        <end position="571"/>
    </location>
</feature>
<dbReference type="Gene3D" id="3.30.70.330">
    <property type="match status" value="1"/>
</dbReference>
<dbReference type="WBParaSite" id="HDID_0000018001-mRNA-1">
    <property type="protein sequence ID" value="HDID_0000018001-mRNA-1"/>
    <property type="gene ID" value="HDID_0000018001"/>
</dbReference>
<dbReference type="SUPFAM" id="SSF68906">
    <property type="entry name" value="SAP domain"/>
    <property type="match status" value="1"/>
</dbReference>
<feature type="compositionally biased region" description="Polar residues" evidence="5">
    <location>
        <begin position="194"/>
        <end position="205"/>
    </location>
</feature>
<feature type="compositionally biased region" description="Low complexity" evidence="5">
    <location>
        <begin position="769"/>
        <end position="784"/>
    </location>
</feature>
<feature type="compositionally biased region" description="Basic and acidic residues" evidence="5">
    <location>
        <begin position="642"/>
        <end position="656"/>
    </location>
</feature>
<evidence type="ECO:0000256" key="1">
    <source>
        <dbReference type="ARBA" id="ARBA00004123"/>
    </source>
</evidence>
<feature type="domain" description="RRM" evidence="6">
    <location>
        <begin position="230"/>
        <end position="307"/>
    </location>
</feature>
<gene>
    <name evidence="8" type="ORF">HDID_LOCUS181</name>
</gene>
<dbReference type="Gene3D" id="1.10.720.30">
    <property type="entry name" value="SAP domain"/>
    <property type="match status" value="1"/>
</dbReference>
<dbReference type="Pfam" id="PF00076">
    <property type="entry name" value="RRM_1"/>
    <property type="match status" value="1"/>
</dbReference>
<evidence type="ECO:0000313" key="9">
    <source>
        <dbReference type="Proteomes" id="UP000274504"/>
    </source>
</evidence>
<feature type="compositionally biased region" description="Acidic residues" evidence="5">
    <location>
        <begin position="148"/>
        <end position="158"/>
    </location>
</feature>
<dbReference type="GO" id="GO:0050684">
    <property type="term" value="P:regulation of mRNA processing"/>
    <property type="evidence" value="ECO:0007669"/>
    <property type="project" value="TreeGrafter"/>
</dbReference>
<keyword evidence="2 4" id="KW-0694">RNA-binding</keyword>
<feature type="region of interest" description="Disordered" evidence="5">
    <location>
        <begin position="686"/>
        <end position="889"/>
    </location>
</feature>